<gene>
    <name evidence="1" type="ORF">AVDCRST_MAG89-2944</name>
</gene>
<dbReference type="AlphaFoldDB" id="A0A6J4M361"/>
<sequence>MFRIRPQDTTPVGWVHTSGWAPIHVEVAAAGEKIGLSLLQEMSLTFNEDDAFFEITRLDGNRIRIFDGKVVPAL</sequence>
<protein>
    <submittedName>
        <fullName evidence="1">Uncharacterized protein</fullName>
    </submittedName>
</protein>
<evidence type="ECO:0000313" key="1">
    <source>
        <dbReference type="EMBL" id="CAA9347535.1"/>
    </source>
</evidence>
<reference evidence="1" key="1">
    <citation type="submission" date="2020-02" db="EMBL/GenBank/DDBJ databases">
        <authorList>
            <person name="Meier V. D."/>
        </authorList>
    </citation>
    <scope>NUCLEOTIDE SEQUENCE</scope>
    <source>
        <strain evidence="1">AVDCRST_MAG89</strain>
    </source>
</reference>
<organism evidence="1">
    <name type="scientific">uncultured Gemmatimonadota bacterium</name>
    <dbReference type="NCBI Taxonomy" id="203437"/>
    <lineage>
        <taxon>Bacteria</taxon>
        <taxon>Pseudomonadati</taxon>
        <taxon>Gemmatimonadota</taxon>
        <taxon>environmental samples</taxon>
    </lineage>
</organism>
<accession>A0A6J4M361</accession>
<dbReference type="EMBL" id="CADCTV010000615">
    <property type="protein sequence ID" value="CAA9347535.1"/>
    <property type="molecule type" value="Genomic_DNA"/>
</dbReference>
<name>A0A6J4M361_9BACT</name>
<proteinExistence type="predicted"/>